<gene>
    <name evidence="7" type="ORF">IF188_08075</name>
</gene>
<dbReference type="Pfam" id="PF00589">
    <property type="entry name" value="Phage_integrase"/>
    <property type="match status" value="2"/>
</dbReference>
<dbReference type="Gene3D" id="1.10.443.10">
    <property type="entry name" value="Intergrase catalytic core"/>
    <property type="match status" value="1"/>
</dbReference>
<dbReference type="RefSeq" id="WP_191171266.1">
    <property type="nucleotide sequence ID" value="NZ_JACXZS010000004.1"/>
</dbReference>
<accession>A0ABR8NLV3</accession>
<dbReference type="InterPro" id="IPR050090">
    <property type="entry name" value="Tyrosine_recombinase_XerCD"/>
</dbReference>
<feature type="domain" description="Tyr recombinase" evidence="5">
    <location>
        <begin position="214"/>
        <end position="461"/>
    </location>
</feature>
<evidence type="ECO:0000256" key="1">
    <source>
        <dbReference type="ARBA" id="ARBA00008857"/>
    </source>
</evidence>
<evidence type="ECO:0000256" key="2">
    <source>
        <dbReference type="ARBA" id="ARBA00023125"/>
    </source>
</evidence>
<evidence type="ECO:0000313" key="8">
    <source>
        <dbReference type="Proteomes" id="UP000598426"/>
    </source>
</evidence>
<dbReference type="PROSITE" id="PS51900">
    <property type="entry name" value="CB"/>
    <property type="match status" value="1"/>
</dbReference>
<dbReference type="InterPro" id="IPR002104">
    <property type="entry name" value="Integrase_catalytic"/>
</dbReference>
<comment type="caution">
    <text evidence="7">The sequence shown here is derived from an EMBL/GenBank/DDBJ whole genome shotgun (WGS) entry which is preliminary data.</text>
</comment>
<dbReference type="PROSITE" id="PS51898">
    <property type="entry name" value="TYR_RECOMBINASE"/>
    <property type="match status" value="1"/>
</dbReference>
<evidence type="ECO:0000256" key="3">
    <source>
        <dbReference type="ARBA" id="ARBA00023172"/>
    </source>
</evidence>
<keyword evidence="8" id="KW-1185">Reference proteome</keyword>
<protein>
    <submittedName>
        <fullName evidence="7">Site-specific integrase</fullName>
    </submittedName>
</protein>
<feature type="domain" description="Core-binding (CB)" evidence="6">
    <location>
        <begin position="108"/>
        <end position="193"/>
    </location>
</feature>
<evidence type="ECO:0000259" key="6">
    <source>
        <dbReference type="PROSITE" id="PS51900"/>
    </source>
</evidence>
<keyword evidence="2 4" id="KW-0238">DNA-binding</keyword>
<dbReference type="InterPro" id="IPR044068">
    <property type="entry name" value="CB"/>
</dbReference>
<proteinExistence type="inferred from homology"/>
<sequence length="474" mass="51500">MSTTTNRTGGGVSQRHTACDCEQAHTPGCAGGRCRCPREHGPRCAHRVRPDGKTACGCPWAFAASAVRAGKRVQTTGSGYSSRSAALRARAEAVETLRKAPAAARRGDTLSDWLTSWLDRRSTGSNVLRPSTLQAYRSWAAIIREAIGGERLRDVTAETLDDLERHLHKTLPGRATTHARVFAVLQSALRDAYRRGMIADDPTRRRETVRAPKTRRTMMQPEQFGRLIDWMQARGERMAPVFWVAAATGLRRGELAGLRWVDVDLSAGRLIVAQQAVQIGREVIVGAPKTATGEGRVVMLDARTVDVLRGVLAQQALDAQAWGSDYGNHAALVFANEDGSPLVPEQLTRALPRMIKRFNAEQRVYALDAVADADELQQLATSHGMGGARLARIRIDTTLEGKPLPVVTFHSLRHLHASILLASGRGLAAVQRRLGHSSITVSSDLYGHLIESAARSDAEAAAALIPTRQRVPVD</sequence>
<evidence type="ECO:0000313" key="7">
    <source>
        <dbReference type="EMBL" id="MBD3941650.1"/>
    </source>
</evidence>
<comment type="similarity">
    <text evidence="1">Belongs to the 'phage' integrase family.</text>
</comment>
<dbReference type="CDD" id="cd01189">
    <property type="entry name" value="INT_ICEBs1_C_like"/>
    <property type="match status" value="1"/>
</dbReference>
<evidence type="ECO:0000259" key="5">
    <source>
        <dbReference type="PROSITE" id="PS51898"/>
    </source>
</evidence>
<dbReference type="InterPro" id="IPR013762">
    <property type="entry name" value="Integrase-like_cat_sf"/>
</dbReference>
<keyword evidence="3" id="KW-0233">DNA recombination</keyword>
<organism evidence="7 8">
    <name type="scientific">Microbacterium helvum</name>
    <dbReference type="NCBI Taxonomy" id="2773713"/>
    <lineage>
        <taxon>Bacteria</taxon>
        <taxon>Bacillati</taxon>
        <taxon>Actinomycetota</taxon>
        <taxon>Actinomycetes</taxon>
        <taxon>Micrococcales</taxon>
        <taxon>Microbacteriaceae</taxon>
        <taxon>Microbacterium</taxon>
    </lineage>
</organism>
<dbReference type="InterPro" id="IPR011010">
    <property type="entry name" value="DNA_brk_join_enz"/>
</dbReference>
<dbReference type="Gene3D" id="1.10.150.130">
    <property type="match status" value="1"/>
</dbReference>
<dbReference type="PANTHER" id="PTHR30349:SF64">
    <property type="entry name" value="PROPHAGE INTEGRASE INTD-RELATED"/>
    <property type="match status" value="1"/>
</dbReference>
<dbReference type="SUPFAM" id="SSF56349">
    <property type="entry name" value="DNA breaking-rejoining enzymes"/>
    <property type="match status" value="1"/>
</dbReference>
<dbReference type="PANTHER" id="PTHR30349">
    <property type="entry name" value="PHAGE INTEGRASE-RELATED"/>
    <property type="match status" value="1"/>
</dbReference>
<reference evidence="7 8" key="1">
    <citation type="submission" date="2020-09" db="EMBL/GenBank/DDBJ databases">
        <title>Isolation and identification of active actinomycetes.</title>
        <authorList>
            <person name="Li X."/>
        </authorList>
    </citation>
    <scope>NUCLEOTIDE SEQUENCE [LARGE SCALE GENOMIC DNA]</scope>
    <source>
        <strain evidence="7 8">NEAU-LLC</strain>
    </source>
</reference>
<evidence type="ECO:0000256" key="4">
    <source>
        <dbReference type="PROSITE-ProRule" id="PRU01248"/>
    </source>
</evidence>
<dbReference type="InterPro" id="IPR010998">
    <property type="entry name" value="Integrase_recombinase_N"/>
</dbReference>
<dbReference type="Proteomes" id="UP000598426">
    <property type="component" value="Unassembled WGS sequence"/>
</dbReference>
<name>A0ABR8NLV3_9MICO</name>
<dbReference type="EMBL" id="JACXZS010000004">
    <property type="protein sequence ID" value="MBD3941650.1"/>
    <property type="molecule type" value="Genomic_DNA"/>
</dbReference>